<feature type="compositionally biased region" description="Basic and acidic residues" evidence="10">
    <location>
        <begin position="427"/>
        <end position="436"/>
    </location>
</feature>
<feature type="compositionally biased region" description="Low complexity" evidence="10">
    <location>
        <begin position="263"/>
        <end position="279"/>
    </location>
</feature>
<comment type="catalytic activity">
    <reaction evidence="1">
        <text>a 1,2-diacyl-sn-glycero-3-phospho-(1D-myo-inositol-4,5-bisphosphate) + H2O = 1D-myo-inositol 1,4,5-trisphosphate + a 1,2-diacyl-sn-glycerol + H(+)</text>
        <dbReference type="Rhea" id="RHEA:33179"/>
        <dbReference type="ChEBI" id="CHEBI:15377"/>
        <dbReference type="ChEBI" id="CHEBI:15378"/>
        <dbReference type="ChEBI" id="CHEBI:17815"/>
        <dbReference type="ChEBI" id="CHEBI:58456"/>
        <dbReference type="ChEBI" id="CHEBI:203600"/>
        <dbReference type="EC" id="3.1.4.11"/>
    </reaction>
</comment>
<evidence type="ECO:0000256" key="1">
    <source>
        <dbReference type="ARBA" id="ARBA00001195"/>
    </source>
</evidence>
<dbReference type="PANTHER" id="PTHR10336">
    <property type="entry name" value="PHOSPHOINOSITIDE-SPECIFIC PHOSPHOLIPASE C FAMILY PROTEIN"/>
    <property type="match status" value="1"/>
</dbReference>
<evidence type="ECO:0000256" key="2">
    <source>
        <dbReference type="ARBA" id="ARBA00012368"/>
    </source>
</evidence>
<evidence type="ECO:0000256" key="3">
    <source>
        <dbReference type="ARBA" id="ARBA00022801"/>
    </source>
</evidence>
<evidence type="ECO:0000259" key="11">
    <source>
        <dbReference type="PROSITE" id="PS50008"/>
    </source>
</evidence>
<organism evidence="12 13">
    <name type="scientific">Fusarium oxysporum f. sp. raphani</name>
    <dbReference type="NCBI Taxonomy" id="96318"/>
    <lineage>
        <taxon>Eukaryota</taxon>
        <taxon>Fungi</taxon>
        <taxon>Dikarya</taxon>
        <taxon>Ascomycota</taxon>
        <taxon>Pezizomycotina</taxon>
        <taxon>Sordariomycetes</taxon>
        <taxon>Hypocreomycetidae</taxon>
        <taxon>Hypocreales</taxon>
        <taxon>Nectriaceae</taxon>
        <taxon>Fusarium</taxon>
        <taxon>Fusarium oxysporum species complex</taxon>
    </lineage>
</organism>
<dbReference type="InterPro" id="IPR001711">
    <property type="entry name" value="PLipase_C_Pinositol-sp_Y"/>
</dbReference>
<dbReference type="InterPro" id="IPR000909">
    <property type="entry name" value="PLipase_C_PInositol-sp_X_dom"/>
</dbReference>
<proteinExistence type="predicted"/>
<gene>
    <name evidence="12" type="ORF">Forpi1262_v009160</name>
</gene>
<dbReference type="GO" id="GO:0048015">
    <property type="term" value="P:phosphatidylinositol-mediated signaling"/>
    <property type="evidence" value="ECO:0007669"/>
    <property type="project" value="TreeGrafter"/>
</dbReference>
<keyword evidence="4" id="KW-0442">Lipid degradation</keyword>
<evidence type="ECO:0000256" key="10">
    <source>
        <dbReference type="SAM" id="MobiDB-lite"/>
    </source>
</evidence>
<comment type="caution">
    <text evidence="12">The sequence shown here is derived from an EMBL/GenBank/DDBJ whole genome shotgun (WGS) entry which is preliminary data.</text>
</comment>
<dbReference type="Proteomes" id="UP000693942">
    <property type="component" value="Unassembled WGS sequence"/>
</dbReference>
<evidence type="ECO:0000313" key="12">
    <source>
        <dbReference type="EMBL" id="KAG7430258.1"/>
    </source>
</evidence>
<dbReference type="EC" id="3.1.4.11" evidence="2"/>
<accession>A0A8J5Q491</accession>
<dbReference type="FunFam" id="3.20.20.190:FF:000039">
    <property type="entry name" value="Phosphoinositide phospholipase C"/>
    <property type="match status" value="1"/>
</dbReference>
<dbReference type="EMBL" id="JAELUR010000006">
    <property type="protein sequence ID" value="KAG7430258.1"/>
    <property type="molecule type" value="Genomic_DNA"/>
</dbReference>
<dbReference type="PROSITE" id="PS50007">
    <property type="entry name" value="PIPLC_X_DOMAIN"/>
    <property type="match status" value="1"/>
</dbReference>
<keyword evidence="5" id="KW-0443">Lipid metabolism</keyword>
<dbReference type="GO" id="GO:0004435">
    <property type="term" value="F:phosphatidylinositol-4,5-bisphosphate phospholipase C activity"/>
    <property type="evidence" value="ECO:0007669"/>
    <property type="project" value="UniProtKB-EC"/>
</dbReference>
<dbReference type="PROSITE" id="PS50008">
    <property type="entry name" value="PIPLC_Y_DOMAIN"/>
    <property type="match status" value="1"/>
</dbReference>
<dbReference type="SMART" id="SM00149">
    <property type="entry name" value="PLCYc"/>
    <property type="match status" value="1"/>
</dbReference>
<dbReference type="Pfam" id="PF00388">
    <property type="entry name" value="PI-PLC-X"/>
    <property type="match status" value="1"/>
</dbReference>
<dbReference type="CDD" id="cd08598">
    <property type="entry name" value="PI-PLC1c_yeast"/>
    <property type="match status" value="1"/>
</dbReference>
<evidence type="ECO:0000256" key="7">
    <source>
        <dbReference type="ARBA" id="ARBA00059664"/>
    </source>
</evidence>
<feature type="compositionally biased region" description="Basic and acidic residues" evidence="10">
    <location>
        <begin position="286"/>
        <end position="296"/>
    </location>
</feature>
<evidence type="ECO:0000256" key="4">
    <source>
        <dbReference type="ARBA" id="ARBA00022963"/>
    </source>
</evidence>
<evidence type="ECO:0000256" key="5">
    <source>
        <dbReference type="ARBA" id="ARBA00023098"/>
    </source>
</evidence>
<dbReference type="AlphaFoldDB" id="A0A8J5Q491"/>
<dbReference type="GO" id="GO:0051209">
    <property type="term" value="P:release of sequestered calcium ion into cytosol"/>
    <property type="evidence" value="ECO:0007669"/>
    <property type="project" value="TreeGrafter"/>
</dbReference>
<sequence>MSLFCGLIRRRSAKDDKPRRARTMSIFGNSNFQAIGALKGMVRFTTAASPAPMYGWEQPPAQKNPPIDECSSRSSDQQAPIPDIPDIHITTEMHEALDRTYHDLRGSEPRLSKAKFAEFLRTVQGESESAVSELAKEDYSLGDFKYTWVTDFSWEATGPLPEKDLSKPLTNYFISSSHNTYLVGNQLASLSRSSPEAYRTVLLRGCRCIEIDVWNGDTIIPTTRGRATKIDHKRGLSGESFPNVATTVIDKVEGYLGDKTANRSRSTSLGSRNSSPRSSLNQVSLETRESGDRLDVAKPLSPRTRQSFPKDEPIVTHGWTLTAPCGFREVCRAVGESAFVDNDLPIIVSLEVHADEDQQEVMVKIMKEEWGEMLVDKAFDDTGPRLQLPKLGELRKRILVKVKKAPAKIVVPPSTMDLPAIYAHDEDASGSEDEHPLQSTGPSLTGSNSTFPSHEKNTSSKVRICENLGKLAVYTRSQHYKGLATKEAKIPAHIFSISENRILELHQKQHRDMFTHNKGYFMRAFPAGRRFDSSNPDPSLFWRGGVQMVAMNWQYLDEGMMLNEGMFADEKGWVLKPEGYQSSNKSAETQGEATPGRTMNLRITVFAGQHIPIQAGDAADVGRSASTLRPLIKAELHVDKPTDAERDAYMQEHKYKDKTDVGKTDHPDFGPHGSTLQFLNIPKVVEELSFIRLVDNFFNSVMYRYPTLPPPALGPSPVSCQSQVCRGNTAVGLVRSKSLHYGGELLSVPWALLVKEQFHSSLLRKSKPLWELSEIYTAVKVVTILLILNKPPVLTLRPSFLDLGNPSAAGGPH</sequence>
<feature type="domain" description="PI-PLC Y-box" evidence="11">
    <location>
        <begin position="468"/>
        <end position="578"/>
    </location>
</feature>
<feature type="region of interest" description="Disordered" evidence="10">
    <location>
        <begin position="260"/>
        <end position="311"/>
    </location>
</feature>
<dbReference type="GO" id="GO:0016042">
    <property type="term" value="P:lipid catabolic process"/>
    <property type="evidence" value="ECO:0007669"/>
    <property type="project" value="UniProtKB-KW"/>
</dbReference>
<name>A0A8J5Q491_FUSOX</name>
<dbReference type="SMART" id="SM00148">
    <property type="entry name" value="PLCXc"/>
    <property type="match status" value="1"/>
</dbReference>
<dbReference type="InterPro" id="IPR001192">
    <property type="entry name" value="PI-PLC_fam"/>
</dbReference>
<feature type="compositionally biased region" description="Polar residues" evidence="10">
    <location>
        <begin position="437"/>
        <end position="452"/>
    </location>
</feature>
<keyword evidence="6" id="KW-0807">Transducer</keyword>
<dbReference type="PANTHER" id="PTHR10336:SF82">
    <property type="entry name" value="PHOSPHOINOSITIDE PHOSPHOLIPASE C"/>
    <property type="match status" value="1"/>
</dbReference>
<comment type="function">
    <text evidence="7">The production of the second messenger molecules diacylglycerol (DAG) and inositol 1,4,5-trisphosphate (IP3) is mediated by activated phosphatidylinositol-specific phospholipase C enzymes.</text>
</comment>
<feature type="region of interest" description="Disordered" evidence="10">
    <location>
        <begin position="53"/>
        <end position="79"/>
    </location>
</feature>
<evidence type="ECO:0000313" key="13">
    <source>
        <dbReference type="Proteomes" id="UP000693942"/>
    </source>
</evidence>
<protein>
    <recommendedName>
        <fullName evidence="8">1-phosphatidylinositol 4,5-bisphosphate phosphodiesterase 1</fullName>
        <ecNumber evidence="2">3.1.4.11</ecNumber>
    </recommendedName>
    <alternativeName>
        <fullName evidence="9">Phospholipase C-1</fullName>
    </alternativeName>
</protein>
<feature type="region of interest" description="Disordered" evidence="10">
    <location>
        <begin position="427"/>
        <end position="459"/>
    </location>
</feature>
<evidence type="ECO:0000256" key="6">
    <source>
        <dbReference type="ARBA" id="ARBA00023224"/>
    </source>
</evidence>
<keyword evidence="3" id="KW-0378">Hydrolase</keyword>
<reference evidence="12" key="1">
    <citation type="submission" date="2021-04" db="EMBL/GenBank/DDBJ databases">
        <title>First draft genome resource for Brassicaceae pathogens Fusarium oxysporum f. sp. raphani and Fusarium oxysporum f. sp. rapae.</title>
        <authorList>
            <person name="Asai S."/>
        </authorList>
    </citation>
    <scope>NUCLEOTIDE SEQUENCE</scope>
    <source>
        <strain evidence="12">Tf1262</strain>
    </source>
</reference>
<evidence type="ECO:0000256" key="9">
    <source>
        <dbReference type="ARBA" id="ARBA00077990"/>
    </source>
</evidence>
<evidence type="ECO:0000256" key="8">
    <source>
        <dbReference type="ARBA" id="ARBA00071913"/>
    </source>
</evidence>
<dbReference type="Pfam" id="PF00387">
    <property type="entry name" value="PI-PLC-Y"/>
    <property type="match status" value="1"/>
</dbReference>